<sequence>MTTFYIQGSKTIEFSAQNLTSLQVIDIPRIRYLRLYGIERIGNGRQLESGGLVSRTSKHSHYWEDCNHEELCRKLQLYRRARYFRRQHDNKLRLGRSNHHCNSNSIPRAQRRLLLKCQNWHQRRHRCPLYSRSLPRDVSQPAASLVPVERTGDRMAGNLWSKEVSLMSAVSDAEPAQVHHDSCARSPAPPDYTP</sequence>
<proteinExistence type="predicted"/>
<feature type="region of interest" description="Disordered" evidence="1">
    <location>
        <begin position="171"/>
        <end position="194"/>
    </location>
</feature>
<protein>
    <submittedName>
        <fullName evidence="2">Uncharacterized protein</fullName>
    </submittedName>
</protein>
<evidence type="ECO:0000313" key="2">
    <source>
        <dbReference type="EMBL" id="CZT49564.1"/>
    </source>
</evidence>
<dbReference type="Proteomes" id="UP000177625">
    <property type="component" value="Unassembled WGS sequence"/>
</dbReference>
<keyword evidence="3" id="KW-1185">Reference proteome</keyword>
<gene>
    <name evidence="2" type="ORF">RSE6_10432</name>
</gene>
<dbReference type="AlphaFoldDB" id="A0A1E1MKE0"/>
<evidence type="ECO:0000256" key="1">
    <source>
        <dbReference type="SAM" id="MobiDB-lite"/>
    </source>
</evidence>
<dbReference type="EMBL" id="FJVC01000385">
    <property type="protein sequence ID" value="CZT49564.1"/>
    <property type="molecule type" value="Genomic_DNA"/>
</dbReference>
<evidence type="ECO:0000313" key="3">
    <source>
        <dbReference type="Proteomes" id="UP000177625"/>
    </source>
</evidence>
<accession>A0A1E1MKE0</accession>
<organism evidence="2 3">
    <name type="scientific">Rhynchosporium secalis</name>
    <name type="common">Barley scald fungus</name>
    <dbReference type="NCBI Taxonomy" id="38038"/>
    <lineage>
        <taxon>Eukaryota</taxon>
        <taxon>Fungi</taxon>
        <taxon>Dikarya</taxon>
        <taxon>Ascomycota</taxon>
        <taxon>Pezizomycotina</taxon>
        <taxon>Leotiomycetes</taxon>
        <taxon>Helotiales</taxon>
        <taxon>Ploettnerulaceae</taxon>
        <taxon>Rhynchosporium</taxon>
    </lineage>
</organism>
<reference evidence="3" key="1">
    <citation type="submission" date="2016-03" db="EMBL/GenBank/DDBJ databases">
        <authorList>
            <person name="Guldener U."/>
        </authorList>
    </citation>
    <scope>NUCLEOTIDE SEQUENCE [LARGE SCALE GENOMIC DNA]</scope>
</reference>
<name>A0A1E1MKE0_RHYSE</name>